<dbReference type="InterPro" id="IPR020613">
    <property type="entry name" value="Thiolase_CS"/>
</dbReference>
<dbReference type="Gene3D" id="3.40.47.10">
    <property type="match status" value="1"/>
</dbReference>
<protein>
    <submittedName>
        <fullName evidence="8">Acetyl-CoA acetyltransferase</fullName>
    </submittedName>
</protein>
<evidence type="ECO:0000256" key="4">
    <source>
        <dbReference type="PIRSR" id="PIRSR000429-1"/>
    </source>
</evidence>
<dbReference type="NCBIfam" id="TIGR01930">
    <property type="entry name" value="AcCoA-C-Actrans"/>
    <property type="match status" value="1"/>
</dbReference>
<keyword evidence="3 5" id="KW-0012">Acyltransferase</keyword>
<dbReference type="GO" id="GO:0003988">
    <property type="term" value="F:acetyl-CoA C-acyltransferase activity"/>
    <property type="evidence" value="ECO:0007669"/>
    <property type="project" value="TreeGrafter"/>
</dbReference>
<dbReference type="GO" id="GO:0006635">
    <property type="term" value="P:fatty acid beta-oxidation"/>
    <property type="evidence" value="ECO:0007669"/>
    <property type="project" value="TreeGrafter"/>
</dbReference>
<feature type="domain" description="Thiolase C-terminal" evidence="7">
    <location>
        <begin position="282"/>
        <end position="404"/>
    </location>
</feature>
<evidence type="ECO:0000256" key="5">
    <source>
        <dbReference type="RuleBase" id="RU003557"/>
    </source>
</evidence>
<evidence type="ECO:0000313" key="8">
    <source>
        <dbReference type="EMBL" id="ANN15253.1"/>
    </source>
</evidence>
<dbReference type="CDD" id="cd00751">
    <property type="entry name" value="thiolase"/>
    <property type="match status" value="1"/>
</dbReference>
<comment type="similarity">
    <text evidence="1 5">Belongs to the thiolase-like superfamily. Thiolase family.</text>
</comment>
<dbReference type="Pfam" id="PF00108">
    <property type="entry name" value="Thiolase_N"/>
    <property type="match status" value="1"/>
</dbReference>
<dbReference type="InterPro" id="IPR002155">
    <property type="entry name" value="Thiolase"/>
</dbReference>
<dbReference type="eggNOG" id="COG0183">
    <property type="taxonomic scope" value="Bacteria"/>
</dbReference>
<evidence type="ECO:0000256" key="3">
    <source>
        <dbReference type="ARBA" id="ARBA00023315"/>
    </source>
</evidence>
<sequence>MPEAVIVSTARSPIGRAGKGSLVNIRPDDLTAQMVRAALDKVPELDPTQIEDLMLGCGLPGGEQGFNMGRAVAVELGYDHLPGCTITRYCSSSLQTTRMALHAIKAGEGDVFISAGVETVSRFANGSSDSWPNTHNPLFADAEARTAQVAAEGADSWTDPRENGALPDVYIAMGQTAENLARLKNVSREEMDEFGVRSQNLAEKAIADGFWAKDITPVTLPDGTVVSKDDGPRAGVTLEGVSGLKPVFRPDGRITAGNCCALNDGAAAVIIMSDTKARELGLTPLARVVSTGVSGLSPEIMGYGPVEASKRALARAGMSIGDIDLVEINEAFAAQVIPSYKDLGIDLDRLNVNGGAIAVGHPFGMTGARITSTLINSLQHHDKQFGLETMCVGGGQGMAMVLERLS</sequence>
<dbReference type="RefSeq" id="WP_044852210.1">
    <property type="nucleotide sequence ID" value="NZ_CP016174.1"/>
</dbReference>
<evidence type="ECO:0000313" key="9">
    <source>
        <dbReference type="Proteomes" id="UP000093695"/>
    </source>
</evidence>
<dbReference type="PROSITE" id="PS00737">
    <property type="entry name" value="THIOLASE_2"/>
    <property type="match status" value="1"/>
</dbReference>
<dbReference type="InterPro" id="IPR020616">
    <property type="entry name" value="Thiolase_N"/>
</dbReference>
<dbReference type="Proteomes" id="UP000093695">
    <property type="component" value="Chromosome"/>
</dbReference>
<dbReference type="EMBL" id="CP016174">
    <property type="protein sequence ID" value="ANN15253.1"/>
    <property type="molecule type" value="Genomic_DNA"/>
</dbReference>
<dbReference type="InterPro" id="IPR020617">
    <property type="entry name" value="Thiolase_C"/>
</dbReference>
<dbReference type="GO" id="GO:0010124">
    <property type="term" value="P:phenylacetate catabolic process"/>
    <property type="evidence" value="ECO:0007669"/>
    <property type="project" value="TreeGrafter"/>
</dbReference>
<organism evidence="8 9">
    <name type="scientific">Amycolatopsis orientalis</name>
    <name type="common">Nocardia orientalis</name>
    <dbReference type="NCBI Taxonomy" id="31958"/>
    <lineage>
        <taxon>Bacteria</taxon>
        <taxon>Bacillati</taxon>
        <taxon>Actinomycetota</taxon>
        <taxon>Actinomycetes</taxon>
        <taxon>Pseudonocardiales</taxon>
        <taxon>Pseudonocardiaceae</taxon>
        <taxon>Amycolatopsis</taxon>
    </lineage>
</organism>
<dbReference type="NCBIfam" id="NF005890">
    <property type="entry name" value="PRK07851.1"/>
    <property type="match status" value="1"/>
</dbReference>
<feature type="active site" description="Proton acceptor" evidence="4">
    <location>
        <position position="391"/>
    </location>
</feature>
<evidence type="ECO:0000256" key="2">
    <source>
        <dbReference type="ARBA" id="ARBA00022679"/>
    </source>
</evidence>
<gene>
    <name evidence="8" type="ORF">SD37_06020</name>
</gene>
<dbReference type="PIRSF" id="PIRSF000429">
    <property type="entry name" value="Ac-CoA_Ac_transf"/>
    <property type="match status" value="1"/>
</dbReference>
<evidence type="ECO:0000259" key="7">
    <source>
        <dbReference type="Pfam" id="PF02803"/>
    </source>
</evidence>
<proteinExistence type="inferred from homology"/>
<dbReference type="SUPFAM" id="SSF53901">
    <property type="entry name" value="Thiolase-like"/>
    <property type="match status" value="2"/>
</dbReference>
<dbReference type="InterPro" id="IPR050215">
    <property type="entry name" value="Thiolase-like_sf_Thiolase"/>
</dbReference>
<dbReference type="PANTHER" id="PTHR43853">
    <property type="entry name" value="3-KETOACYL-COA THIOLASE, PEROXISOMAL"/>
    <property type="match status" value="1"/>
</dbReference>
<keyword evidence="2 5" id="KW-0808">Transferase</keyword>
<dbReference type="Pfam" id="PF02803">
    <property type="entry name" value="Thiolase_C"/>
    <property type="match status" value="1"/>
</dbReference>
<dbReference type="PANTHER" id="PTHR43853:SF21">
    <property type="entry name" value="STEROID 3-KETOACYL-COA THIOLASE"/>
    <property type="match status" value="1"/>
</dbReference>
<dbReference type="GO" id="GO:0005737">
    <property type="term" value="C:cytoplasm"/>
    <property type="evidence" value="ECO:0007669"/>
    <property type="project" value="UniProtKB-ARBA"/>
</dbReference>
<feature type="domain" description="Thiolase N-terminal" evidence="6">
    <location>
        <begin position="5"/>
        <end position="274"/>
    </location>
</feature>
<feature type="active site" description="Acyl-thioester intermediate" evidence="4">
    <location>
        <position position="90"/>
    </location>
</feature>
<dbReference type="FunFam" id="3.40.47.10:FF:000013">
    <property type="entry name" value="Acetyl-CoA acetyltransferase"/>
    <property type="match status" value="1"/>
</dbReference>
<dbReference type="KEGG" id="aori:SD37_06020"/>
<dbReference type="STRING" id="31958.SD37_06020"/>
<dbReference type="AlphaFoldDB" id="A0A193BSU7"/>
<keyword evidence="9" id="KW-1185">Reference proteome</keyword>
<evidence type="ECO:0000256" key="1">
    <source>
        <dbReference type="ARBA" id="ARBA00010982"/>
    </source>
</evidence>
<evidence type="ECO:0000259" key="6">
    <source>
        <dbReference type="Pfam" id="PF00108"/>
    </source>
</evidence>
<feature type="active site" description="Proton acceptor" evidence="4">
    <location>
        <position position="361"/>
    </location>
</feature>
<dbReference type="InterPro" id="IPR016039">
    <property type="entry name" value="Thiolase-like"/>
</dbReference>
<name>A0A193BSU7_AMYOR</name>
<reference evidence="8 9" key="1">
    <citation type="journal article" date="2015" name="Genome Announc.">
        <title>Draft Genome Sequence of Norvancomycin-Producing Strain Amycolatopsis orientalis CPCC200066.</title>
        <authorList>
            <person name="Lei X."/>
            <person name="Yuan F."/>
            <person name="Shi Y."/>
            <person name="Li X."/>
            <person name="Wang L."/>
            <person name="Hong B."/>
        </authorList>
    </citation>
    <scope>NUCLEOTIDE SEQUENCE [LARGE SCALE GENOMIC DNA]</scope>
    <source>
        <strain evidence="8 9">B-37</strain>
    </source>
</reference>
<accession>A0A193BSU7</accession>